<dbReference type="Pfam" id="PF07719">
    <property type="entry name" value="TPR_2"/>
    <property type="match status" value="1"/>
</dbReference>
<name>A0A2C9LCL0_BIOGL</name>
<organism evidence="5 6">
    <name type="scientific">Biomphalaria glabrata</name>
    <name type="common">Bloodfluke planorb</name>
    <name type="synonym">Freshwater snail</name>
    <dbReference type="NCBI Taxonomy" id="6526"/>
    <lineage>
        <taxon>Eukaryota</taxon>
        <taxon>Metazoa</taxon>
        <taxon>Spiralia</taxon>
        <taxon>Lophotrochozoa</taxon>
        <taxon>Mollusca</taxon>
        <taxon>Gastropoda</taxon>
        <taxon>Heterobranchia</taxon>
        <taxon>Euthyneura</taxon>
        <taxon>Panpulmonata</taxon>
        <taxon>Hygrophila</taxon>
        <taxon>Lymnaeoidea</taxon>
        <taxon>Planorbidae</taxon>
        <taxon>Biomphalaria</taxon>
    </lineage>
</organism>
<keyword evidence="1" id="KW-0597">Phosphoprotein</keyword>
<dbReference type="InterPro" id="IPR013105">
    <property type="entry name" value="TPR_2"/>
</dbReference>
<dbReference type="SUPFAM" id="SSF48452">
    <property type="entry name" value="TPR-like"/>
    <property type="match status" value="1"/>
</dbReference>
<dbReference type="KEGG" id="bgt:106067688"/>
<keyword evidence="3 4" id="KW-0802">TPR repeat</keyword>
<accession>A0A2C9LCL0</accession>
<dbReference type="InterPro" id="IPR050754">
    <property type="entry name" value="FKBP4/5/8-like"/>
</dbReference>
<dbReference type="InterPro" id="IPR011990">
    <property type="entry name" value="TPR-like_helical_dom_sf"/>
</dbReference>
<feature type="repeat" description="TPR" evidence="4">
    <location>
        <begin position="246"/>
        <end position="279"/>
    </location>
</feature>
<dbReference type="Gene3D" id="1.25.40.10">
    <property type="entry name" value="Tetratricopeptide repeat domain"/>
    <property type="match status" value="1"/>
</dbReference>
<dbReference type="Proteomes" id="UP000076420">
    <property type="component" value="Unassembled WGS sequence"/>
</dbReference>
<evidence type="ECO:0000256" key="1">
    <source>
        <dbReference type="ARBA" id="ARBA00022553"/>
    </source>
</evidence>
<dbReference type="InterPro" id="IPR019734">
    <property type="entry name" value="TPR_rpt"/>
</dbReference>
<dbReference type="OrthoDB" id="433738at2759"/>
<dbReference type="SMART" id="SM00028">
    <property type="entry name" value="TPR"/>
    <property type="match status" value="2"/>
</dbReference>
<dbReference type="STRING" id="6526.A0A2C9LCL0"/>
<proteinExistence type="predicted"/>
<dbReference type="PANTHER" id="PTHR46512">
    <property type="entry name" value="PEPTIDYLPROLYL ISOMERASE"/>
    <property type="match status" value="1"/>
</dbReference>
<gene>
    <name evidence="5" type="primary">106067688</name>
</gene>
<dbReference type="AlphaFoldDB" id="A0A2C9LCL0"/>
<evidence type="ECO:0000313" key="5">
    <source>
        <dbReference type="EnsemblMetazoa" id="BGLB029454-PA"/>
    </source>
</evidence>
<dbReference type="VEuPathDB" id="VectorBase:BGLAX_029060"/>
<evidence type="ECO:0000256" key="2">
    <source>
        <dbReference type="ARBA" id="ARBA00022737"/>
    </source>
</evidence>
<evidence type="ECO:0000256" key="4">
    <source>
        <dbReference type="PROSITE-ProRule" id="PRU00339"/>
    </source>
</evidence>
<dbReference type="PROSITE" id="PS50005">
    <property type="entry name" value="TPR"/>
    <property type="match status" value="1"/>
</dbReference>
<keyword evidence="2" id="KW-0677">Repeat</keyword>
<dbReference type="EnsemblMetazoa" id="BGLB029454-RA">
    <property type="protein sequence ID" value="BGLB029454-PA"/>
    <property type="gene ID" value="BGLB029454"/>
</dbReference>
<dbReference type="VEuPathDB" id="VectorBase:BGLB029454"/>
<protein>
    <submittedName>
        <fullName evidence="5">Uncharacterized protein</fullName>
    </submittedName>
</protein>
<evidence type="ECO:0000256" key="3">
    <source>
        <dbReference type="ARBA" id="ARBA00022803"/>
    </source>
</evidence>
<sequence>MTDKSQDSSDPAVDPDTDEDKKLYVTLGQWLTADLTVKKTVTKKGKAFLRPQLESVCVVSVDYNDNETSDHCKELYMFLTQHARNRLELKLGSADSKYMLGLEKLLMTMTESEECLFIISSCHGSEEGDIILKVTLHSFTVEKPIWQMSSKEKYSLAFSHKERGTELFKEGNIEGAFVQYGVAIKYALCMCESSVCKKLEKTMIQEHATLMSICYLNLAACHSKMANYENVISSCSKALAVDADNVKGLYRRAQAYKAIGQIDKARLDLKQALKIEPQNKAVITLLHNCET</sequence>
<evidence type="ECO:0000313" key="6">
    <source>
        <dbReference type="Proteomes" id="UP000076420"/>
    </source>
</evidence>
<reference evidence="5" key="1">
    <citation type="submission" date="2020-05" db="UniProtKB">
        <authorList>
            <consortium name="EnsemblMetazoa"/>
        </authorList>
    </citation>
    <scope>IDENTIFICATION</scope>
    <source>
        <strain evidence="5">BB02</strain>
    </source>
</reference>
<dbReference type="PANTHER" id="PTHR46512:SF10">
    <property type="entry name" value="FK506-BINDING PROTEIN-LIKE"/>
    <property type="match status" value="1"/>
</dbReference>
<dbReference type="RefSeq" id="XP_013082370.2">
    <property type="nucleotide sequence ID" value="XM_013226916.2"/>
</dbReference>